<gene>
    <name evidence="1" type="ORF">Salat_0767800</name>
</gene>
<reference evidence="1" key="1">
    <citation type="submission" date="2020-06" db="EMBL/GenBank/DDBJ databases">
        <authorList>
            <person name="Li T."/>
            <person name="Hu X."/>
            <person name="Zhang T."/>
            <person name="Song X."/>
            <person name="Zhang H."/>
            <person name="Dai N."/>
            <person name="Sheng W."/>
            <person name="Hou X."/>
            <person name="Wei L."/>
        </authorList>
    </citation>
    <scope>NUCLEOTIDE SEQUENCE</scope>
    <source>
        <strain evidence="1">3651</strain>
        <tissue evidence="1">Leaf</tissue>
    </source>
</reference>
<protein>
    <submittedName>
        <fullName evidence="1">Uncharacterized protein</fullName>
    </submittedName>
</protein>
<reference evidence="1" key="2">
    <citation type="journal article" date="2024" name="Plant">
        <title>Genomic evolution and insights into agronomic trait innovations of Sesamum species.</title>
        <authorList>
            <person name="Miao H."/>
            <person name="Wang L."/>
            <person name="Qu L."/>
            <person name="Liu H."/>
            <person name="Sun Y."/>
            <person name="Le M."/>
            <person name="Wang Q."/>
            <person name="Wei S."/>
            <person name="Zheng Y."/>
            <person name="Lin W."/>
            <person name="Duan Y."/>
            <person name="Cao H."/>
            <person name="Xiong S."/>
            <person name="Wang X."/>
            <person name="Wei L."/>
            <person name="Li C."/>
            <person name="Ma Q."/>
            <person name="Ju M."/>
            <person name="Zhao R."/>
            <person name="Li G."/>
            <person name="Mu C."/>
            <person name="Tian Q."/>
            <person name="Mei H."/>
            <person name="Zhang T."/>
            <person name="Gao T."/>
            <person name="Zhang H."/>
        </authorList>
    </citation>
    <scope>NUCLEOTIDE SEQUENCE</scope>
    <source>
        <strain evidence="1">3651</strain>
    </source>
</reference>
<comment type="caution">
    <text evidence="1">The sequence shown here is derived from an EMBL/GenBank/DDBJ whole genome shotgun (WGS) entry which is preliminary data.</text>
</comment>
<evidence type="ECO:0000313" key="2">
    <source>
        <dbReference type="Proteomes" id="UP001293254"/>
    </source>
</evidence>
<name>A0AAE2CVF1_9LAMI</name>
<dbReference type="EMBL" id="JACGWO010000002">
    <property type="protein sequence ID" value="KAK4436041.1"/>
    <property type="molecule type" value="Genomic_DNA"/>
</dbReference>
<dbReference type="PANTHER" id="PTHR16255:SF6">
    <property type="entry name" value="PROTEIN RETARDED ROOT GROWTH-LIKE"/>
    <property type="match status" value="1"/>
</dbReference>
<dbReference type="AlphaFoldDB" id="A0AAE2CVF1"/>
<dbReference type="PANTHER" id="PTHR16255">
    <property type="entry name" value="REQUIRED FOR MEIOTIC NUCLEAR DIVISION PROTEIN 1 HOMOLOG"/>
    <property type="match status" value="1"/>
</dbReference>
<sequence length="177" mass="19440">MRLTTSSLTSLRETILTFATRSSARSFSTLSRKPNSSAYVFYSSYLCRDAHSSQSSISFAPSSFLQRNPGFAASKCFFSISSSAASTLDWGDAVSYSESGCRVDEGVVGSEEEEDEVNEASGASIPVRAFFFSTSVDLRSLTEQNKQNFIPPSSRMTNYVLLRFGDLRPDPNVSFYS</sequence>
<evidence type="ECO:0000313" key="1">
    <source>
        <dbReference type="EMBL" id="KAK4436041.1"/>
    </source>
</evidence>
<dbReference type="InterPro" id="IPR051624">
    <property type="entry name" value="RMD1/Sad1-interacting"/>
</dbReference>
<keyword evidence="2" id="KW-1185">Reference proteome</keyword>
<proteinExistence type="predicted"/>
<organism evidence="1 2">
    <name type="scientific">Sesamum alatum</name>
    <dbReference type="NCBI Taxonomy" id="300844"/>
    <lineage>
        <taxon>Eukaryota</taxon>
        <taxon>Viridiplantae</taxon>
        <taxon>Streptophyta</taxon>
        <taxon>Embryophyta</taxon>
        <taxon>Tracheophyta</taxon>
        <taxon>Spermatophyta</taxon>
        <taxon>Magnoliopsida</taxon>
        <taxon>eudicotyledons</taxon>
        <taxon>Gunneridae</taxon>
        <taxon>Pentapetalae</taxon>
        <taxon>asterids</taxon>
        <taxon>lamiids</taxon>
        <taxon>Lamiales</taxon>
        <taxon>Pedaliaceae</taxon>
        <taxon>Sesamum</taxon>
    </lineage>
</organism>
<accession>A0AAE2CVF1</accession>
<dbReference type="Proteomes" id="UP001293254">
    <property type="component" value="Unassembled WGS sequence"/>
</dbReference>